<dbReference type="EMBL" id="ATLV01023692">
    <property type="status" value="NOT_ANNOTATED_CDS"/>
    <property type="molecule type" value="Genomic_DNA"/>
</dbReference>
<dbReference type="Proteomes" id="UP000030765">
    <property type="component" value="Unassembled WGS sequence"/>
</dbReference>
<reference evidence="2 4" key="1">
    <citation type="journal article" date="2014" name="BMC Genomics">
        <title>Genome sequence of Anopheles sinensis provides insight into genetics basis of mosquito competence for malaria parasites.</title>
        <authorList>
            <person name="Zhou D."/>
            <person name="Zhang D."/>
            <person name="Ding G."/>
            <person name="Shi L."/>
            <person name="Hou Q."/>
            <person name="Ye Y."/>
            <person name="Xu Y."/>
            <person name="Zhou H."/>
            <person name="Xiong C."/>
            <person name="Li S."/>
            <person name="Yu J."/>
            <person name="Hong S."/>
            <person name="Yu X."/>
            <person name="Zou P."/>
            <person name="Chen C."/>
            <person name="Chang X."/>
            <person name="Wang W."/>
            <person name="Lv Y."/>
            <person name="Sun Y."/>
            <person name="Ma L."/>
            <person name="Shen B."/>
            <person name="Zhu C."/>
        </authorList>
    </citation>
    <scope>NUCLEOTIDE SEQUENCE [LARGE SCALE GENOMIC DNA]</scope>
</reference>
<feature type="region of interest" description="Disordered" evidence="1">
    <location>
        <begin position="84"/>
        <end position="106"/>
    </location>
</feature>
<gene>
    <name evidence="2" type="ORF">ZHAS_00017509</name>
</gene>
<evidence type="ECO:0000313" key="3">
    <source>
        <dbReference type="EnsemblMetazoa" id="ASIC017509-PA"/>
    </source>
</evidence>
<keyword evidence="4" id="KW-1185">Reference proteome</keyword>
<name>A0A084WGR4_ANOSI</name>
<reference evidence="3" key="2">
    <citation type="submission" date="2020-05" db="UniProtKB">
        <authorList>
            <consortium name="EnsemblMetazoa"/>
        </authorList>
    </citation>
    <scope>IDENTIFICATION</scope>
</reference>
<evidence type="ECO:0000313" key="4">
    <source>
        <dbReference type="Proteomes" id="UP000030765"/>
    </source>
</evidence>
<dbReference type="AlphaFoldDB" id="A0A084WGR4"/>
<dbReference type="EMBL" id="KE525345">
    <property type="protein sequence ID" value="KFB49408.1"/>
    <property type="molecule type" value="Genomic_DNA"/>
</dbReference>
<dbReference type="EnsemblMetazoa" id="ASIC017509-RA">
    <property type="protein sequence ID" value="ASIC017509-PA"/>
    <property type="gene ID" value="ASIC017509"/>
</dbReference>
<organism evidence="2">
    <name type="scientific">Anopheles sinensis</name>
    <name type="common">Mosquito</name>
    <dbReference type="NCBI Taxonomy" id="74873"/>
    <lineage>
        <taxon>Eukaryota</taxon>
        <taxon>Metazoa</taxon>
        <taxon>Ecdysozoa</taxon>
        <taxon>Arthropoda</taxon>
        <taxon>Hexapoda</taxon>
        <taxon>Insecta</taxon>
        <taxon>Pterygota</taxon>
        <taxon>Neoptera</taxon>
        <taxon>Endopterygota</taxon>
        <taxon>Diptera</taxon>
        <taxon>Nematocera</taxon>
        <taxon>Culicoidea</taxon>
        <taxon>Culicidae</taxon>
        <taxon>Anophelinae</taxon>
        <taxon>Anopheles</taxon>
    </lineage>
</organism>
<proteinExistence type="predicted"/>
<evidence type="ECO:0000256" key="1">
    <source>
        <dbReference type="SAM" id="MobiDB-lite"/>
    </source>
</evidence>
<evidence type="ECO:0000313" key="2">
    <source>
        <dbReference type="EMBL" id="KFB49408.1"/>
    </source>
</evidence>
<accession>A0A084WGR4</accession>
<protein>
    <submittedName>
        <fullName evidence="2 3">Uncharacterized protein</fullName>
    </submittedName>
</protein>
<sequence>MIPVDICVGGLDAGGPFLHAPTDPEVQAQDMTQVVGILIPGCLFMSLPDVLSAPLLHCRPSPNAPGGITPCGFWHSTTICTKRKGGMHSEMSSNGKGSQAVGVGKN</sequence>
<dbReference type="VEuPathDB" id="VectorBase:ASIC017509"/>